<name>A0A9D1ZQ16_9LACO</name>
<feature type="domain" description="NAD(P)-binding" evidence="1">
    <location>
        <begin position="7"/>
        <end position="139"/>
    </location>
</feature>
<dbReference type="InterPro" id="IPR036291">
    <property type="entry name" value="NAD(P)-bd_dom_sf"/>
</dbReference>
<dbReference type="PANTHER" id="PTHR47129">
    <property type="entry name" value="QUINONE OXIDOREDUCTASE 2"/>
    <property type="match status" value="1"/>
</dbReference>
<sequence>MNIMITGASGEYGNYAIDYLKKFVPEANLFGLVRSEAKGKALKDKGVNVRIGDYTDANSMIDALKGIDRLLFVSVSMLNIQQNVVQAAQVNHVKYIAYTSISHPEYSKFGLDEIHKQTENWIKESGIPHTFLRNGWYTELNQALFDYAAETKRFPYFATEGKLSFALKREYAEAGARVIANGNYDEVLDLAGEPRTYQQLALATQEALNTKLDIKEVSASKFVPMMESTGISGRWASVSQVYQEYTFKGNNGEEMGNPSNFERVLGHPLTDLPSAIKELINK</sequence>
<organism evidence="2 3">
    <name type="scientific">Candidatus Companilactobacillus pullicola</name>
    <dbReference type="NCBI Taxonomy" id="2838523"/>
    <lineage>
        <taxon>Bacteria</taxon>
        <taxon>Bacillati</taxon>
        <taxon>Bacillota</taxon>
        <taxon>Bacilli</taxon>
        <taxon>Lactobacillales</taxon>
        <taxon>Lactobacillaceae</taxon>
        <taxon>Companilactobacillus</taxon>
    </lineage>
</organism>
<proteinExistence type="predicted"/>
<dbReference type="Proteomes" id="UP000824013">
    <property type="component" value="Unassembled WGS sequence"/>
</dbReference>
<dbReference type="PANTHER" id="PTHR47129:SF1">
    <property type="entry name" value="NMRA-LIKE DOMAIN-CONTAINING PROTEIN"/>
    <property type="match status" value="1"/>
</dbReference>
<dbReference type="InterPro" id="IPR016040">
    <property type="entry name" value="NAD(P)-bd_dom"/>
</dbReference>
<protein>
    <submittedName>
        <fullName evidence="2">NmrA family NAD(P)-binding protein</fullName>
    </submittedName>
</protein>
<dbReference type="InterPro" id="IPR052718">
    <property type="entry name" value="NmrA-type_oxidoreductase"/>
</dbReference>
<dbReference type="AlphaFoldDB" id="A0A9D1ZQ16"/>
<dbReference type="Gene3D" id="3.90.25.10">
    <property type="entry name" value="UDP-galactose 4-epimerase, domain 1"/>
    <property type="match status" value="1"/>
</dbReference>
<dbReference type="Pfam" id="PF13460">
    <property type="entry name" value="NAD_binding_10"/>
    <property type="match status" value="1"/>
</dbReference>
<accession>A0A9D1ZQ16</accession>
<evidence type="ECO:0000313" key="2">
    <source>
        <dbReference type="EMBL" id="HIY94017.1"/>
    </source>
</evidence>
<gene>
    <name evidence="2" type="ORF">H9820_13875</name>
</gene>
<evidence type="ECO:0000313" key="3">
    <source>
        <dbReference type="Proteomes" id="UP000824013"/>
    </source>
</evidence>
<reference evidence="2" key="1">
    <citation type="journal article" date="2021" name="PeerJ">
        <title>Extensive microbial diversity within the chicken gut microbiome revealed by metagenomics and culture.</title>
        <authorList>
            <person name="Gilroy R."/>
            <person name="Ravi A."/>
            <person name="Getino M."/>
            <person name="Pursley I."/>
            <person name="Horton D.L."/>
            <person name="Alikhan N.F."/>
            <person name="Baker D."/>
            <person name="Gharbi K."/>
            <person name="Hall N."/>
            <person name="Watson M."/>
            <person name="Adriaenssens E.M."/>
            <person name="Foster-Nyarko E."/>
            <person name="Jarju S."/>
            <person name="Secka A."/>
            <person name="Antonio M."/>
            <person name="Oren A."/>
            <person name="Chaudhuri R.R."/>
            <person name="La Ragione R."/>
            <person name="Hildebrand F."/>
            <person name="Pallen M.J."/>
        </authorList>
    </citation>
    <scope>NUCLEOTIDE SEQUENCE</scope>
    <source>
        <strain evidence="2">3204</strain>
    </source>
</reference>
<dbReference type="Gene3D" id="3.40.50.720">
    <property type="entry name" value="NAD(P)-binding Rossmann-like Domain"/>
    <property type="match status" value="1"/>
</dbReference>
<dbReference type="EMBL" id="DXCM01000099">
    <property type="protein sequence ID" value="HIY94017.1"/>
    <property type="molecule type" value="Genomic_DNA"/>
</dbReference>
<reference evidence="2" key="2">
    <citation type="submission" date="2021-04" db="EMBL/GenBank/DDBJ databases">
        <authorList>
            <person name="Gilroy R."/>
        </authorList>
    </citation>
    <scope>NUCLEOTIDE SEQUENCE</scope>
    <source>
        <strain evidence="2">3204</strain>
    </source>
</reference>
<evidence type="ECO:0000259" key="1">
    <source>
        <dbReference type="Pfam" id="PF13460"/>
    </source>
</evidence>
<dbReference type="SUPFAM" id="SSF51735">
    <property type="entry name" value="NAD(P)-binding Rossmann-fold domains"/>
    <property type="match status" value="1"/>
</dbReference>
<comment type="caution">
    <text evidence="2">The sequence shown here is derived from an EMBL/GenBank/DDBJ whole genome shotgun (WGS) entry which is preliminary data.</text>
</comment>